<feature type="signal peptide" evidence="1">
    <location>
        <begin position="1"/>
        <end position="19"/>
    </location>
</feature>
<gene>
    <name evidence="3" type="ORF">CP985_04020</name>
</gene>
<name>A0AAX2AKY5_9BACT</name>
<protein>
    <recommendedName>
        <fullName evidence="2">YtkA-like domain-containing protein</fullName>
    </recommendedName>
</protein>
<accession>A0AAX2AKY5</accession>
<keyword evidence="4" id="KW-1185">Reference proteome</keyword>
<dbReference type="RefSeq" id="WP_114840617.1">
    <property type="nucleotide sequence ID" value="NZ_CP031219.1"/>
</dbReference>
<feature type="chain" id="PRO_5043903696" description="YtkA-like domain-containing protein" evidence="1">
    <location>
        <begin position="20"/>
        <end position="126"/>
    </location>
</feature>
<evidence type="ECO:0000313" key="3">
    <source>
        <dbReference type="EMBL" id="RXK16331.1"/>
    </source>
</evidence>
<dbReference type="InterPro" id="IPR032693">
    <property type="entry name" value="YtkA-like_dom"/>
</dbReference>
<dbReference type="AlphaFoldDB" id="A0AAX2AKY5"/>
<sequence>MKFVKLFSILALVFTFLNAEIVSQSGNKDGIDVKLTSEKSLVVGDNIFFIELAKDGQAITNAKVKAKFYMPEMPGMPYMEFEENAKLVNGKYKMLINFSMGGTWQYQIKFKEENGKVHKLRGSVNL</sequence>
<dbReference type="Proteomes" id="UP000290092">
    <property type="component" value="Unassembled WGS sequence"/>
</dbReference>
<comment type="caution">
    <text evidence="3">The sequence shown here is derived from an EMBL/GenBank/DDBJ whole genome shotgun (WGS) entry which is preliminary data.</text>
</comment>
<reference evidence="3 4" key="1">
    <citation type="submission" date="2017-09" db="EMBL/GenBank/DDBJ databases">
        <title>Genomics of the genus Arcobacter.</title>
        <authorList>
            <person name="Perez-Cataluna A."/>
            <person name="Figueras M.J."/>
            <person name="Salas-Masso N."/>
        </authorList>
    </citation>
    <scope>NUCLEOTIDE SEQUENCE [LARGE SCALE GENOMIC DNA]</scope>
    <source>
        <strain evidence="3 4">CECT 7386</strain>
    </source>
</reference>
<evidence type="ECO:0000313" key="4">
    <source>
        <dbReference type="Proteomes" id="UP000290092"/>
    </source>
</evidence>
<evidence type="ECO:0000259" key="2">
    <source>
        <dbReference type="Pfam" id="PF13115"/>
    </source>
</evidence>
<proteinExistence type="predicted"/>
<dbReference type="EMBL" id="NXID01000010">
    <property type="protein sequence ID" value="RXK16331.1"/>
    <property type="molecule type" value="Genomic_DNA"/>
</dbReference>
<evidence type="ECO:0000256" key="1">
    <source>
        <dbReference type="SAM" id="SignalP"/>
    </source>
</evidence>
<dbReference type="KEGG" id="amyt:AMYT_0095"/>
<dbReference type="Pfam" id="PF13115">
    <property type="entry name" value="YtkA"/>
    <property type="match status" value="1"/>
</dbReference>
<feature type="domain" description="YtkA-like" evidence="2">
    <location>
        <begin position="28"/>
        <end position="109"/>
    </location>
</feature>
<keyword evidence="1" id="KW-0732">Signal</keyword>
<organism evidence="3 4">
    <name type="scientific">Malaciobacter mytili LMG 24559</name>
    <dbReference type="NCBI Taxonomy" id="1032238"/>
    <lineage>
        <taxon>Bacteria</taxon>
        <taxon>Pseudomonadati</taxon>
        <taxon>Campylobacterota</taxon>
        <taxon>Epsilonproteobacteria</taxon>
        <taxon>Campylobacterales</taxon>
        <taxon>Arcobacteraceae</taxon>
        <taxon>Malaciobacter</taxon>
    </lineage>
</organism>